<reference evidence="1 2" key="1">
    <citation type="submission" date="2016-10" db="EMBL/GenBank/DDBJ databases">
        <title>The genome of Paramicrosporidium saccamoebae is the missing link in understanding Cryptomycota and Microsporidia evolution.</title>
        <authorList>
            <person name="Quandt C.A."/>
            <person name="Beaudet D."/>
            <person name="Corsaro D."/>
            <person name="Michel R."/>
            <person name="Corradi N."/>
            <person name="James T."/>
        </authorList>
    </citation>
    <scope>NUCLEOTIDE SEQUENCE [LARGE SCALE GENOMIC DNA]</scope>
    <source>
        <strain evidence="1 2">KSL3</strain>
    </source>
</reference>
<accession>A0A2H9TPV5</accession>
<dbReference type="Pfam" id="PF10294">
    <property type="entry name" value="Methyltransf_16"/>
    <property type="match status" value="1"/>
</dbReference>
<dbReference type="InterPro" id="IPR019410">
    <property type="entry name" value="Methyltransf_16"/>
</dbReference>
<name>A0A2H9TPV5_9FUNG</name>
<dbReference type="Gene3D" id="3.40.50.150">
    <property type="entry name" value="Vaccinia Virus protein VP39"/>
    <property type="match status" value="1"/>
</dbReference>
<evidence type="ECO:0000313" key="2">
    <source>
        <dbReference type="Proteomes" id="UP000240830"/>
    </source>
</evidence>
<dbReference type="InterPro" id="IPR029063">
    <property type="entry name" value="SAM-dependent_MTases_sf"/>
</dbReference>
<dbReference type="AlphaFoldDB" id="A0A2H9TPV5"/>
<dbReference type="OrthoDB" id="407325at2759"/>
<organism evidence="1 2">
    <name type="scientific">Paramicrosporidium saccamoebae</name>
    <dbReference type="NCBI Taxonomy" id="1246581"/>
    <lineage>
        <taxon>Eukaryota</taxon>
        <taxon>Fungi</taxon>
        <taxon>Fungi incertae sedis</taxon>
        <taxon>Cryptomycota</taxon>
        <taxon>Cryptomycota incertae sedis</taxon>
        <taxon>Paramicrosporidium</taxon>
    </lineage>
</organism>
<dbReference type="EMBL" id="MTSL01000041">
    <property type="protein sequence ID" value="PJF19783.1"/>
    <property type="molecule type" value="Genomic_DNA"/>
</dbReference>
<evidence type="ECO:0000313" key="1">
    <source>
        <dbReference type="EMBL" id="PJF19783.1"/>
    </source>
</evidence>
<dbReference type="Proteomes" id="UP000240830">
    <property type="component" value="Unassembled WGS sequence"/>
</dbReference>
<proteinExistence type="predicted"/>
<dbReference type="STRING" id="1246581.A0A2H9TPV5"/>
<comment type="caution">
    <text evidence="1">The sequence shown here is derived from an EMBL/GenBank/DDBJ whole genome shotgun (WGS) entry which is preliminary data.</text>
</comment>
<gene>
    <name evidence="1" type="ORF">PSACC_00436</name>
</gene>
<keyword evidence="2" id="KW-1185">Reference proteome</keyword>
<protein>
    <submittedName>
        <fullName evidence="1">Uncharacterized protein</fullName>
    </submittedName>
</protein>
<sequence>MKCGASGVYLQELPIGSLLEMQRTLFAMNGLSTDLGAFRQVTFKWGTFPLDFVKEAPEIGLFMAADCIYDKNDFDDLVATIAFFLDKFRNVPLVMCYQDRNLMYSIIEPLDFWGLKAALIPVDSFGFDPEQFASLNDLTMIQDFPTESLDKVIFLMEVRRIDENFTFVPL</sequence>